<dbReference type="STRING" id="1122244.GCA_000426885_02403"/>
<dbReference type="RefSeq" id="WP_029103744.1">
    <property type="nucleotide sequence ID" value="NZ_UGQB01000002.1"/>
</dbReference>
<proteinExistence type="predicted"/>
<sequence>MSNKEKYLFLFIIILLLSMVIVGLIFNYEFLNKYDESNIDSFMESKPYVEPSEEYIVEQELLNNIEISKNGNMIFLSKKGGGNFEIFTNEKGERIIAIKYLK</sequence>
<dbReference type="AlphaFoldDB" id="A0A378QQF2"/>
<dbReference type="Proteomes" id="UP000254065">
    <property type="component" value="Unassembled WGS sequence"/>
</dbReference>
<name>A0A378QQF2_9GAMM</name>
<evidence type="ECO:0000313" key="2">
    <source>
        <dbReference type="EMBL" id="STZ01563.1"/>
    </source>
</evidence>
<evidence type="ECO:0000313" key="3">
    <source>
        <dbReference type="Proteomes" id="UP000254065"/>
    </source>
</evidence>
<keyword evidence="3" id="KW-1185">Reference proteome</keyword>
<keyword evidence="1" id="KW-0472">Membrane</keyword>
<keyword evidence="1" id="KW-1133">Transmembrane helix</keyword>
<keyword evidence="1" id="KW-0812">Transmembrane</keyword>
<gene>
    <name evidence="2" type="ORF">NCTC12877_00026</name>
</gene>
<organism evidence="2 3">
    <name type="scientific">Moraxella caprae</name>
    <dbReference type="NCBI Taxonomy" id="90240"/>
    <lineage>
        <taxon>Bacteria</taxon>
        <taxon>Pseudomonadati</taxon>
        <taxon>Pseudomonadota</taxon>
        <taxon>Gammaproteobacteria</taxon>
        <taxon>Moraxellales</taxon>
        <taxon>Moraxellaceae</taxon>
        <taxon>Moraxella</taxon>
    </lineage>
</organism>
<dbReference type="EMBL" id="UGQB01000002">
    <property type="protein sequence ID" value="STZ01563.1"/>
    <property type="molecule type" value="Genomic_DNA"/>
</dbReference>
<protein>
    <submittedName>
        <fullName evidence="2">Uncharacterized protein</fullName>
    </submittedName>
</protein>
<feature type="transmembrane region" description="Helical" evidence="1">
    <location>
        <begin position="7"/>
        <end position="28"/>
    </location>
</feature>
<evidence type="ECO:0000256" key="1">
    <source>
        <dbReference type="SAM" id="Phobius"/>
    </source>
</evidence>
<accession>A0A378QQF2</accession>
<reference evidence="2 3" key="1">
    <citation type="submission" date="2018-06" db="EMBL/GenBank/DDBJ databases">
        <authorList>
            <consortium name="Pathogen Informatics"/>
            <person name="Doyle S."/>
        </authorList>
    </citation>
    <scope>NUCLEOTIDE SEQUENCE [LARGE SCALE GENOMIC DNA]</scope>
    <source>
        <strain evidence="2 3">NCTC12877</strain>
    </source>
</reference>